<feature type="non-terminal residue" evidence="7">
    <location>
        <position position="1"/>
    </location>
</feature>
<dbReference type="GO" id="GO:0005634">
    <property type="term" value="C:nucleus"/>
    <property type="evidence" value="ECO:0007669"/>
    <property type="project" value="TreeGrafter"/>
</dbReference>
<dbReference type="InterPro" id="IPR010935">
    <property type="entry name" value="SMC_hinge"/>
</dbReference>
<dbReference type="PANTHER" id="PTHR18937">
    <property type="entry name" value="STRUCTURAL MAINTENANCE OF CHROMOSOMES SMC FAMILY MEMBER"/>
    <property type="match status" value="1"/>
</dbReference>
<dbReference type="GO" id="GO:0005524">
    <property type="term" value="F:ATP binding"/>
    <property type="evidence" value="ECO:0007669"/>
    <property type="project" value="InterPro"/>
</dbReference>
<feature type="coiled-coil region" evidence="5">
    <location>
        <begin position="239"/>
        <end position="308"/>
    </location>
</feature>
<evidence type="ECO:0000256" key="4">
    <source>
        <dbReference type="ARBA" id="ARBA00023306"/>
    </source>
</evidence>
<dbReference type="AlphaFoldDB" id="A0A4V1IZ09"/>
<dbReference type="GO" id="GO:0051301">
    <property type="term" value="P:cell division"/>
    <property type="evidence" value="ECO:0007669"/>
    <property type="project" value="UniProtKB-KW"/>
</dbReference>
<reference evidence="8" key="1">
    <citation type="journal article" date="2018" name="Nat. Microbiol.">
        <title>Leveraging single-cell genomics to expand the fungal tree of life.</title>
        <authorList>
            <person name="Ahrendt S.R."/>
            <person name="Quandt C.A."/>
            <person name="Ciobanu D."/>
            <person name="Clum A."/>
            <person name="Salamov A."/>
            <person name="Andreopoulos B."/>
            <person name="Cheng J.F."/>
            <person name="Woyke T."/>
            <person name="Pelin A."/>
            <person name="Henrissat B."/>
            <person name="Reynolds N.K."/>
            <person name="Benny G.L."/>
            <person name="Smith M.E."/>
            <person name="James T.Y."/>
            <person name="Grigoriev I.V."/>
        </authorList>
    </citation>
    <scope>NUCLEOTIDE SEQUENCE [LARGE SCALE GENOMIC DNA]</scope>
    <source>
        <strain evidence="8">CSF55</strain>
    </source>
</reference>
<feature type="domain" description="SMC hinge" evidence="6">
    <location>
        <begin position="2"/>
        <end position="115"/>
    </location>
</feature>
<dbReference type="Gene3D" id="3.30.70.1620">
    <property type="match status" value="1"/>
</dbReference>
<evidence type="ECO:0000256" key="3">
    <source>
        <dbReference type="ARBA" id="ARBA00023242"/>
    </source>
</evidence>
<keyword evidence="3" id="KW-0539">Nucleus</keyword>
<dbReference type="GO" id="GO:0008278">
    <property type="term" value="C:cohesin complex"/>
    <property type="evidence" value="ECO:0007669"/>
    <property type="project" value="TreeGrafter"/>
</dbReference>
<sequence>VNSVLIYNVIGKERTYHLIACGIVLGKHLNSILVDSEKTAVECLNYLKEQRIGQATFLPLDSLYVKPINESLRNLDGCRLAIDVIRCESKFHVAVQYACGNSVICDDVEIAKDVNYNKRLGVKSITLDGVVIHKSGLISGGSSGFDGSTWDEQNIQEMKNERNELIANLNEISREKKKIQKLLFLKQDEIFKSFCERLKIENIRDYIDLEVKQKEIKLFELNQLKSKVSSDLKFENNLMNDFYKRFEELKKSINDLENDLELKNKNLNKIEKEKEISQINLDENLNKLNEFQEEYENIQEEFNKKKKLVHRLLTNYETSIKNKTSREALLERLVEEKKSVLIKCASQQIKIPITSGSLINGNAILDFSKLDNNSKINSTETKEIEFQEKLKSLQNDLEKISPNLKALNKFNEFQNQFKKSNDSFELARKNAKSIKQEFSIIQQSR</sequence>
<evidence type="ECO:0000256" key="2">
    <source>
        <dbReference type="ARBA" id="ARBA00022776"/>
    </source>
</evidence>
<evidence type="ECO:0000313" key="7">
    <source>
        <dbReference type="EMBL" id="RKP16419.1"/>
    </source>
</evidence>
<dbReference type="GO" id="GO:0007062">
    <property type="term" value="P:sister chromatid cohesion"/>
    <property type="evidence" value="ECO:0007669"/>
    <property type="project" value="TreeGrafter"/>
</dbReference>
<name>A0A4V1IZ09_ROZAC</name>
<dbReference type="Proteomes" id="UP000281549">
    <property type="component" value="Unassembled WGS sequence"/>
</dbReference>
<evidence type="ECO:0000256" key="5">
    <source>
        <dbReference type="SAM" id="Coils"/>
    </source>
</evidence>
<evidence type="ECO:0000256" key="1">
    <source>
        <dbReference type="ARBA" id="ARBA00022618"/>
    </source>
</evidence>
<dbReference type="SUPFAM" id="SSF75553">
    <property type="entry name" value="Smc hinge domain"/>
    <property type="match status" value="1"/>
</dbReference>
<keyword evidence="2" id="KW-0498">Mitosis</keyword>
<dbReference type="SMART" id="SM00968">
    <property type="entry name" value="SMC_hinge"/>
    <property type="match status" value="1"/>
</dbReference>
<keyword evidence="4" id="KW-0131">Cell cycle</keyword>
<protein>
    <submittedName>
        <fullName evidence="7">Smc hinge domain-containing protein</fullName>
    </submittedName>
</protein>
<dbReference type="PANTHER" id="PTHR18937:SF12">
    <property type="entry name" value="STRUCTURAL MAINTENANCE OF CHROMOSOMES PROTEIN"/>
    <property type="match status" value="1"/>
</dbReference>
<dbReference type="Pfam" id="PF06470">
    <property type="entry name" value="SMC_hinge"/>
    <property type="match status" value="1"/>
</dbReference>
<feature type="coiled-coil region" evidence="5">
    <location>
        <begin position="155"/>
        <end position="182"/>
    </location>
</feature>
<organism evidence="7 8">
    <name type="scientific">Rozella allomycis (strain CSF55)</name>
    <dbReference type="NCBI Taxonomy" id="988480"/>
    <lineage>
        <taxon>Eukaryota</taxon>
        <taxon>Fungi</taxon>
        <taxon>Fungi incertae sedis</taxon>
        <taxon>Cryptomycota</taxon>
        <taxon>Cryptomycota incertae sedis</taxon>
        <taxon>Rozella</taxon>
    </lineage>
</organism>
<keyword evidence="5" id="KW-0175">Coiled coil</keyword>
<keyword evidence="1" id="KW-0132">Cell division</keyword>
<evidence type="ECO:0000313" key="8">
    <source>
        <dbReference type="Proteomes" id="UP000281549"/>
    </source>
</evidence>
<dbReference type="InterPro" id="IPR036277">
    <property type="entry name" value="SMC_hinge_sf"/>
</dbReference>
<accession>A0A4V1IZ09</accession>
<dbReference type="GO" id="GO:0003677">
    <property type="term" value="F:DNA binding"/>
    <property type="evidence" value="ECO:0007669"/>
    <property type="project" value="TreeGrafter"/>
</dbReference>
<proteinExistence type="predicted"/>
<gene>
    <name evidence="7" type="ORF">ROZALSC1DRAFT_25299</name>
</gene>
<dbReference type="EMBL" id="ML006567">
    <property type="protein sequence ID" value="RKP16419.1"/>
    <property type="molecule type" value="Genomic_DNA"/>
</dbReference>
<evidence type="ECO:0000259" key="6">
    <source>
        <dbReference type="SMART" id="SM00968"/>
    </source>
</evidence>
<dbReference type="Gene3D" id="1.20.1060.20">
    <property type="match status" value="1"/>
</dbReference>